<comment type="similarity">
    <text evidence="1">Belongs to the RecN family.</text>
</comment>
<dbReference type="EMBL" id="UINC01130708">
    <property type="protein sequence ID" value="SVD11940.1"/>
    <property type="molecule type" value="Genomic_DNA"/>
</dbReference>
<dbReference type="PANTHER" id="PTHR11059:SF0">
    <property type="entry name" value="DNA REPAIR PROTEIN RECN"/>
    <property type="match status" value="1"/>
</dbReference>
<proteinExistence type="inferred from homology"/>
<protein>
    <recommendedName>
        <fullName evidence="2">DNA repair protein RecN</fullName>
    </recommendedName>
    <alternativeName>
        <fullName evidence="7">Recombination protein N</fullName>
    </alternativeName>
</protein>
<dbReference type="InterPro" id="IPR027417">
    <property type="entry name" value="P-loop_NTPase"/>
</dbReference>
<gene>
    <name evidence="9" type="ORF">METZ01_LOCUS364794</name>
</gene>
<dbReference type="GO" id="GO:0005524">
    <property type="term" value="F:ATP binding"/>
    <property type="evidence" value="ECO:0007669"/>
    <property type="project" value="UniProtKB-KW"/>
</dbReference>
<name>A0A382SPP6_9ZZZZ</name>
<evidence type="ECO:0000256" key="2">
    <source>
        <dbReference type="ARBA" id="ARBA00021315"/>
    </source>
</evidence>
<dbReference type="Gene3D" id="3.40.50.300">
    <property type="entry name" value="P-loop containing nucleotide triphosphate hydrolases"/>
    <property type="match status" value="1"/>
</dbReference>
<feature type="non-terminal residue" evidence="9">
    <location>
        <position position="1"/>
    </location>
</feature>
<keyword evidence="5" id="KW-0067">ATP-binding</keyword>
<dbReference type="GO" id="GO:0006310">
    <property type="term" value="P:DNA recombination"/>
    <property type="evidence" value="ECO:0007669"/>
    <property type="project" value="InterPro"/>
</dbReference>
<dbReference type="GO" id="GO:0006281">
    <property type="term" value="P:DNA repair"/>
    <property type="evidence" value="ECO:0007669"/>
    <property type="project" value="UniProtKB-KW"/>
</dbReference>
<feature type="non-terminal residue" evidence="9">
    <location>
        <position position="309"/>
    </location>
</feature>
<reference evidence="9" key="1">
    <citation type="submission" date="2018-05" db="EMBL/GenBank/DDBJ databases">
        <authorList>
            <person name="Lanie J.A."/>
            <person name="Ng W.-L."/>
            <person name="Kazmierczak K.M."/>
            <person name="Andrzejewski T.M."/>
            <person name="Davidsen T.M."/>
            <person name="Wayne K.J."/>
            <person name="Tettelin H."/>
            <person name="Glass J.I."/>
            <person name="Rusch D."/>
            <person name="Podicherti R."/>
            <person name="Tsui H.-C.T."/>
            <person name="Winkler M.E."/>
        </authorList>
    </citation>
    <scope>NUCLEOTIDE SEQUENCE</scope>
</reference>
<dbReference type="SUPFAM" id="SSF52540">
    <property type="entry name" value="P-loop containing nucleoside triphosphate hydrolases"/>
    <property type="match status" value="1"/>
</dbReference>
<evidence type="ECO:0000256" key="7">
    <source>
        <dbReference type="ARBA" id="ARBA00033408"/>
    </source>
</evidence>
<feature type="coiled-coil region" evidence="8">
    <location>
        <begin position="136"/>
        <end position="163"/>
    </location>
</feature>
<accession>A0A382SPP6</accession>
<dbReference type="InterPro" id="IPR004604">
    <property type="entry name" value="DNA_recomb/repair_RecN"/>
</dbReference>
<evidence type="ECO:0000256" key="5">
    <source>
        <dbReference type="ARBA" id="ARBA00022840"/>
    </source>
</evidence>
<evidence type="ECO:0000313" key="9">
    <source>
        <dbReference type="EMBL" id="SVD11940.1"/>
    </source>
</evidence>
<evidence type="ECO:0000256" key="4">
    <source>
        <dbReference type="ARBA" id="ARBA00022763"/>
    </source>
</evidence>
<dbReference type="AlphaFoldDB" id="A0A382SPP6"/>
<sequence>ELALGPGELENLEAEHNLLSRAEHHINNASLATELINSDTEKTIIGQLNQVNNLMDQIEDATVENLRELLKDSIIQIEEVSKDLRRYVERYPVNPARLAEIELRLSQIHDIARKHKIQPRDLAALSETLAAQLKALQDNHEDIITLEQELKSLRLQYQESARLLSELRTSKAPELEAKVTKLLHKMGMNNSYLTVSLTPLQDSDFRSMGGEEIEFLVSTNPGQTPLPLNKIASGGELSRISLAIQVVTADTTAVPTLVFDEVDVGIGGGIASIVGSLLRDLSKSAQILCVTHLPQVAAQGEHHFKVSKS</sequence>
<evidence type="ECO:0000256" key="1">
    <source>
        <dbReference type="ARBA" id="ARBA00009441"/>
    </source>
</evidence>
<keyword evidence="6" id="KW-0234">DNA repair</keyword>
<evidence type="ECO:0000256" key="3">
    <source>
        <dbReference type="ARBA" id="ARBA00022741"/>
    </source>
</evidence>
<keyword evidence="3" id="KW-0547">Nucleotide-binding</keyword>
<dbReference type="CDD" id="cd03241">
    <property type="entry name" value="ABC_RecN"/>
    <property type="match status" value="1"/>
</dbReference>
<keyword evidence="4" id="KW-0227">DNA damage</keyword>
<evidence type="ECO:0000256" key="8">
    <source>
        <dbReference type="SAM" id="Coils"/>
    </source>
</evidence>
<dbReference type="GO" id="GO:0009432">
    <property type="term" value="P:SOS response"/>
    <property type="evidence" value="ECO:0007669"/>
    <property type="project" value="TreeGrafter"/>
</dbReference>
<evidence type="ECO:0000256" key="6">
    <source>
        <dbReference type="ARBA" id="ARBA00023204"/>
    </source>
</evidence>
<dbReference type="GO" id="GO:0043590">
    <property type="term" value="C:bacterial nucleoid"/>
    <property type="evidence" value="ECO:0007669"/>
    <property type="project" value="TreeGrafter"/>
</dbReference>
<dbReference type="PANTHER" id="PTHR11059">
    <property type="entry name" value="DNA REPAIR PROTEIN RECN"/>
    <property type="match status" value="1"/>
</dbReference>
<keyword evidence="8" id="KW-0175">Coiled coil</keyword>
<organism evidence="9">
    <name type="scientific">marine metagenome</name>
    <dbReference type="NCBI Taxonomy" id="408172"/>
    <lineage>
        <taxon>unclassified sequences</taxon>
        <taxon>metagenomes</taxon>
        <taxon>ecological metagenomes</taxon>
    </lineage>
</organism>